<dbReference type="InterPro" id="IPR027417">
    <property type="entry name" value="P-loop_NTPase"/>
</dbReference>
<dbReference type="AlphaFoldDB" id="A0A382XNE5"/>
<evidence type="ECO:0008006" key="2">
    <source>
        <dbReference type="Google" id="ProtNLM"/>
    </source>
</evidence>
<name>A0A382XNE5_9ZZZZ</name>
<evidence type="ECO:0000313" key="1">
    <source>
        <dbReference type="EMBL" id="SVD72596.1"/>
    </source>
</evidence>
<sequence length="200" mass="22871">MLRAELVSARSRLGMRGIRLHELQAKLSPIFVIGGNRSGTSIVSLMLSQHADLEGLFQDDATSRTLPSGHSIGFAESTHVWPSLDPDDRERVQRGQWPLWSLPEYLQGTYRNRAKSDREKLRLAWDVERLRSSANQPLIKDQFNTLRIGLVTDVFPKARFVLVSRQFEDFARRGIRKWSEDHESGHLQLSLNSDEPRVAL</sequence>
<dbReference type="EMBL" id="UINC01169187">
    <property type="protein sequence ID" value="SVD72596.1"/>
    <property type="molecule type" value="Genomic_DNA"/>
</dbReference>
<dbReference type="SUPFAM" id="SSF52540">
    <property type="entry name" value="P-loop containing nucleoside triphosphate hydrolases"/>
    <property type="match status" value="1"/>
</dbReference>
<feature type="non-terminal residue" evidence="1">
    <location>
        <position position="200"/>
    </location>
</feature>
<gene>
    <name evidence="1" type="ORF">METZ01_LOCUS425450</name>
</gene>
<organism evidence="1">
    <name type="scientific">marine metagenome</name>
    <dbReference type="NCBI Taxonomy" id="408172"/>
    <lineage>
        <taxon>unclassified sequences</taxon>
        <taxon>metagenomes</taxon>
        <taxon>ecological metagenomes</taxon>
    </lineage>
</organism>
<dbReference type="Pfam" id="PF13469">
    <property type="entry name" value="Sulfotransfer_3"/>
    <property type="match status" value="1"/>
</dbReference>
<dbReference type="Gene3D" id="3.40.50.300">
    <property type="entry name" value="P-loop containing nucleotide triphosphate hydrolases"/>
    <property type="match status" value="1"/>
</dbReference>
<reference evidence="1" key="1">
    <citation type="submission" date="2018-05" db="EMBL/GenBank/DDBJ databases">
        <authorList>
            <person name="Lanie J.A."/>
            <person name="Ng W.-L."/>
            <person name="Kazmierczak K.M."/>
            <person name="Andrzejewski T.M."/>
            <person name="Davidsen T.M."/>
            <person name="Wayne K.J."/>
            <person name="Tettelin H."/>
            <person name="Glass J.I."/>
            <person name="Rusch D."/>
            <person name="Podicherti R."/>
            <person name="Tsui H.-C.T."/>
            <person name="Winkler M.E."/>
        </authorList>
    </citation>
    <scope>NUCLEOTIDE SEQUENCE</scope>
</reference>
<protein>
    <recommendedName>
        <fullName evidence="2">Sulfotransferase domain-containing protein</fullName>
    </recommendedName>
</protein>
<proteinExistence type="predicted"/>
<accession>A0A382XNE5</accession>